<dbReference type="STRING" id="1293036.GCA_001315825_02345"/>
<dbReference type="PROSITE" id="PS50084">
    <property type="entry name" value="KH_TYPE_1"/>
    <property type="match status" value="1"/>
</dbReference>
<feature type="domain" description="K Homology" evidence="3">
    <location>
        <begin position="75"/>
        <end position="147"/>
    </location>
</feature>
<dbReference type="InterPro" id="IPR019964">
    <property type="entry name" value="KH_domain_protein_archaea"/>
</dbReference>
<evidence type="ECO:0000256" key="2">
    <source>
        <dbReference type="PROSITE-ProRule" id="PRU00117"/>
    </source>
</evidence>
<accession>A0A2U9IS19</accession>
<reference evidence="4 5" key="1">
    <citation type="submission" date="2018-05" db="EMBL/GenBank/DDBJ databases">
        <title>Complete Genome Sequences of Extremely Thermoacidophilic, Metal-Mobilizing Type-Strain Members of the Archaeal Family Sulfolobaceae: Acidianus brierleyi DSM-1651T, Acidianus sulfidivorans DSM-18786T, Metallosphaera hakonensis DSM-7519T, and Metallosphaera prunae DSM-10039T.</title>
        <authorList>
            <person name="Counts J.A."/>
            <person name="Kelly R.M."/>
        </authorList>
    </citation>
    <scope>NUCLEOTIDE SEQUENCE [LARGE SCALE GENOMIC DNA]</scope>
    <source>
        <strain evidence="4 5">HO1-1</strain>
    </source>
</reference>
<dbReference type="NCBIfam" id="TIGR03665">
    <property type="entry name" value="arCOG04150"/>
    <property type="match status" value="1"/>
</dbReference>
<dbReference type="PANTHER" id="PTHR12826:SF13">
    <property type="entry name" value="RNA-BINDING PROTEIN PNO1"/>
    <property type="match status" value="1"/>
</dbReference>
<keyword evidence="5" id="KW-1185">Reference proteome</keyword>
<dbReference type="InterPro" id="IPR036612">
    <property type="entry name" value="KH_dom_type_1_sf"/>
</dbReference>
<evidence type="ECO:0000259" key="3">
    <source>
        <dbReference type="SMART" id="SM00322"/>
    </source>
</evidence>
<name>A0A2U9IS19_9CREN</name>
<dbReference type="GO" id="GO:0003723">
    <property type="term" value="F:RNA binding"/>
    <property type="evidence" value="ECO:0007669"/>
    <property type="project" value="UniProtKB-UniRule"/>
</dbReference>
<dbReference type="Pfam" id="PF22891">
    <property type="entry name" value="KH_PNO1_2nd"/>
    <property type="match status" value="1"/>
</dbReference>
<dbReference type="InterPro" id="IPR004087">
    <property type="entry name" value="KH_dom"/>
</dbReference>
<dbReference type="Gene3D" id="3.30.1370.10">
    <property type="entry name" value="K Homology domain, type 1"/>
    <property type="match status" value="2"/>
</dbReference>
<dbReference type="OrthoDB" id="7870at2157"/>
<proteinExistence type="predicted"/>
<evidence type="ECO:0000313" key="5">
    <source>
        <dbReference type="Proteomes" id="UP000247586"/>
    </source>
</evidence>
<evidence type="ECO:0000313" key="4">
    <source>
        <dbReference type="EMBL" id="AWR98829.1"/>
    </source>
</evidence>
<reference evidence="5" key="3">
    <citation type="submission" date="2020-03" db="EMBL/GenBank/DDBJ databases">
        <title>Sequencing and Assembly of Multiple Reported Metal-Biooxidizing Members of the Extremely Thermoacidophilic Archaeal Family Sulfolobaceae.</title>
        <authorList>
            <person name="Counts J.A."/>
            <person name="Kelly R.M."/>
        </authorList>
    </citation>
    <scope>NUCLEOTIDE SEQUENCE [LARGE SCALE GENOMIC DNA]</scope>
    <source>
        <strain evidence="5">HO1-1</strain>
    </source>
</reference>
<dbReference type="Proteomes" id="UP000247586">
    <property type="component" value="Chromosome"/>
</dbReference>
<dbReference type="SMART" id="SM00322">
    <property type="entry name" value="KH"/>
    <property type="match status" value="1"/>
</dbReference>
<dbReference type="RefSeq" id="WP_054837070.1">
    <property type="nucleotide sequence ID" value="NZ_BBBA01000022.1"/>
</dbReference>
<dbReference type="InterPro" id="IPR055211">
    <property type="entry name" value="KH_PNO1_2nd"/>
</dbReference>
<dbReference type="KEGG" id="mhk:DFR87_03005"/>
<protein>
    <submittedName>
        <fullName evidence="4">RNA-processing protein</fullName>
    </submittedName>
</protein>
<dbReference type="GeneID" id="36834277"/>
<dbReference type="AlphaFoldDB" id="A0A2U9IS19"/>
<dbReference type="PANTHER" id="PTHR12826">
    <property type="entry name" value="RIBONUCLEASE Y"/>
    <property type="match status" value="1"/>
</dbReference>
<dbReference type="EMBL" id="CP029287">
    <property type="protein sequence ID" value="AWR98829.1"/>
    <property type="molecule type" value="Genomic_DNA"/>
</dbReference>
<dbReference type="NCBIfam" id="NF010326">
    <property type="entry name" value="PRK13763.1-1"/>
    <property type="match status" value="1"/>
</dbReference>
<reference evidence="5" key="2">
    <citation type="submission" date="2020-03" db="EMBL/GenBank/DDBJ databases">
        <title>Complete Genome Sequences of Extremely Thermoacidophilic, Metal-Mobilizing Type-Strain Members of the Archaeal Family Sulfolobaceae: Acidianus brierleyi DSM-1651T, Acidianus sulfidivorans DSM-18786T, Metallosphaera hakonensis DSM-7519T, and Metallosphaera prunae DSM-10039T.</title>
        <authorList>
            <person name="Counts J.A."/>
            <person name="Kelly R.M."/>
        </authorList>
    </citation>
    <scope>NUCLEOTIDE SEQUENCE [LARGE SCALE GENOMIC DNA]</scope>
    <source>
        <strain evidence="5">HO1-1</strain>
    </source>
</reference>
<gene>
    <name evidence="4" type="ORF">DFR87_03005</name>
</gene>
<keyword evidence="1 2" id="KW-0694">RNA-binding</keyword>
<dbReference type="SUPFAM" id="SSF54791">
    <property type="entry name" value="Eukaryotic type KH-domain (KH-domain type I)"/>
    <property type="match status" value="1"/>
</dbReference>
<evidence type="ECO:0000256" key="1">
    <source>
        <dbReference type="ARBA" id="ARBA00022884"/>
    </source>
</evidence>
<sequence>MFVSVQDEKLDLVKSLLPELSKIGGIEIIYNEKEKNFLVDPKNQNPYQALKVVSVIRAIGLGVPVSDAYKLLGEELIMDIIDLKQVSKDRGPLSRIKGRIIGEGGKTKKIIQEYTGVTVVISDHYVTLLGTYEQIPVARKALELLMKGREHSTVYRFLDRAEQQLLSYRASQSRGKLPIK</sequence>
<organism evidence="4 5">
    <name type="scientific">Metallosphaera hakonensis JCM 8857 = DSM 7519</name>
    <dbReference type="NCBI Taxonomy" id="1293036"/>
    <lineage>
        <taxon>Archaea</taxon>
        <taxon>Thermoproteota</taxon>
        <taxon>Thermoprotei</taxon>
        <taxon>Sulfolobales</taxon>
        <taxon>Sulfolobaceae</taxon>
        <taxon>Metallosphaera</taxon>
    </lineage>
</organism>